<feature type="transmembrane region" description="Helical" evidence="5">
    <location>
        <begin position="93"/>
        <end position="109"/>
    </location>
</feature>
<evidence type="ECO:0000256" key="4">
    <source>
        <dbReference type="ARBA" id="ARBA00023136"/>
    </source>
</evidence>
<evidence type="ECO:0000313" key="6">
    <source>
        <dbReference type="EMBL" id="QNH63840.1"/>
    </source>
</evidence>
<sequence>MAPLKKTLAPVLVTAVPALLITASGIMKLLGGTEIRQAMAATGVADYRIGLGLMELLFTALFLYPRTMKLGLLLLTSYFAGAIATDLSHGRSLVAPVLILTLVWIAAFLRDRTAFLPAPAATPAV</sequence>
<gene>
    <name evidence="6" type="ORF">H4317_08605</name>
</gene>
<accession>A0A7G7WBU7</accession>
<dbReference type="KEGG" id="hsk:H4317_08605"/>
<proteinExistence type="predicted"/>
<reference evidence="6 7" key="1">
    <citation type="submission" date="2020-08" db="EMBL/GenBank/DDBJ databases">
        <title>Hymenobacter sp. S2-20-2 genome sequencing.</title>
        <authorList>
            <person name="Jin L."/>
        </authorList>
    </citation>
    <scope>NUCLEOTIDE SEQUENCE [LARGE SCALE GENOMIC DNA]</scope>
    <source>
        <strain evidence="6 7">S2-20-2</strain>
    </source>
</reference>
<feature type="transmembrane region" description="Helical" evidence="5">
    <location>
        <begin position="7"/>
        <end position="27"/>
    </location>
</feature>
<dbReference type="AlphaFoldDB" id="A0A7G7WBU7"/>
<evidence type="ECO:0000256" key="1">
    <source>
        <dbReference type="ARBA" id="ARBA00004141"/>
    </source>
</evidence>
<evidence type="ECO:0000313" key="7">
    <source>
        <dbReference type="Proteomes" id="UP000515489"/>
    </source>
</evidence>
<dbReference type="EMBL" id="CP060202">
    <property type="protein sequence ID" value="QNH63840.1"/>
    <property type="molecule type" value="Genomic_DNA"/>
</dbReference>
<dbReference type="Proteomes" id="UP000515489">
    <property type="component" value="Chromosome"/>
</dbReference>
<keyword evidence="7" id="KW-1185">Reference proteome</keyword>
<dbReference type="RefSeq" id="WP_185889715.1">
    <property type="nucleotide sequence ID" value="NZ_CP060202.1"/>
</dbReference>
<comment type="subcellular location">
    <subcellularLocation>
        <location evidence="1">Membrane</location>
        <topology evidence="1">Multi-pass membrane protein</topology>
    </subcellularLocation>
</comment>
<name>A0A7G7WBU7_9BACT</name>
<dbReference type="Pfam" id="PF13564">
    <property type="entry name" value="DoxX_2"/>
    <property type="match status" value="1"/>
</dbReference>
<feature type="transmembrane region" description="Helical" evidence="5">
    <location>
        <begin position="47"/>
        <end position="64"/>
    </location>
</feature>
<protein>
    <submittedName>
        <fullName evidence="6">DoxX family protein</fullName>
    </submittedName>
</protein>
<organism evidence="6 7">
    <name type="scientific">Hymenobacter sediminicola</name>
    <dbReference type="NCBI Taxonomy" id="2761579"/>
    <lineage>
        <taxon>Bacteria</taxon>
        <taxon>Pseudomonadati</taxon>
        <taxon>Bacteroidota</taxon>
        <taxon>Cytophagia</taxon>
        <taxon>Cytophagales</taxon>
        <taxon>Hymenobacteraceae</taxon>
        <taxon>Hymenobacter</taxon>
    </lineage>
</organism>
<keyword evidence="3 5" id="KW-1133">Transmembrane helix</keyword>
<dbReference type="InterPro" id="IPR032808">
    <property type="entry name" value="DoxX"/>
</dbReference>
<evidence type="ECO:0000256" key="5">
    <source>
        <dbReference type="SAM" id="Phobius"/>
    </source>
</evidence>
<evidence type="ECO:0000256" key="3">
    <source>
        <dbReference type="ARBA" id="ARBA00022989"/>
    </source>
</evidence>
<evidence type="ECO:0000256" key="2">
    <source>
        <dbReference type="ARBA" id="ARBA00022692"/>
    </source>
</evidence>
<keyword evidence="2 5" id="KW-0812">Transmembrane</keyword>
<dbReference type="GO" id="GO:0016020">
    <property type="term" value="C:membrane"/>
    <property type="evidence" value="ECO:0007669"/>
    <property type="project" value="UniProtKB-SubCell"/>
</dbReference>
<keyword evidence="4 5" id="KW-0472">Membrane</keyword>